<dbReference type="EMBL" id="HACM01002793">
    <property type="protein sequence ID" value="CRZ03235.1"/>
    <property type="molecule type" value="Transcribed_RNA"/>
</dbReference>
<dbReference type="EMBL" id="HACM01002785">
    <property type="protein sequence ID" value="CRZ03227.1"/>
    <property type="molecule type" value="Transcribed_RNA"/>
</dbReference>
<name>A0A0H5R530_9EUKA</name>
<sequence length="111" mass="12730">MRIFFPFESRVALNLLKCFLWVSYFPSSFMTHCLQLKLQLTAPFLSLSSGSRSILAVRFLEDSLIVATNRSLERVMIFPTSQTTSLLNVSMSEATIYTTNQCNFGDVFERR</sequence>
<dbReference type="EMBL" id="HACM01002787">
    <property type="protein sequence ID" value="CRZ03229.1"/>
    <property type="molecule type" value="Transcribed_RNA"/>
</dbReference>
<reference evidence="1" key="1">
    <citation type="submission" date="2015-04" db="EMBL/GenBank/DDBJ databases">
        <title>The genome sequence of the plant pathogenic Rhizarian Plasmodiophora brassicae reveals insights in its biotrophic life cycle and the origin of chitin synthesis.</title>
        <authorList>
            <person name="Schwelm A."/>
            <person name="Fogelqvist J."/>
            <person name="Knaust A."/>
            <person name="Julke S."/>
            <person name="Lilja T."/>
            <person name="Dhandapani V."/>
            <person name="Bonilla-Rosso G."/>
            <person name="Karlsson M."/>
            <person name="Shevchenko A."/>
            <person name="Choi S.R."/>
            <person name="Kim H.G."/>
            <person name="Park J.Y."/>
            <person name="Lim Y.P."/>
            <person name="Ludwig-Muller J."/>
            <person name="Dixelius C."/>
        </authorList>
    </citation>
    <scope>NUCLEOTIDE SEQUENCE</scope>
    <source>
        <tissue evidence="1">Potato root galls</tissue>
    </source>
</reference>
<protein>
    <submittedName>
        <fullName evidence="1">Uncharacterized protein</fullName>
    </submittedName>
</protein>
<organism evidence="1">
    <name type="scientific">Spongospora subterranea</name>
    <dbReference type="NCBI Taxonomy" id="70186"/>
    <lineage>
        <taxon>Eukaryota</taxon>
        <taxon>Sar</taxon>
        <taxon>Rhizaria</taxon>
        <taxon>Endomyxa</taxon>
        <taxon>Phytomyxea</taxon>
        <taxon>Plasmodiophorida</taxon>
        <taxon>Plasmodiophoridae</taxon>
        <taxon>Spongospora</taxon>
    </lineage>
</organism>
<dbReference type="AlphaFoldDB" id="A0A0H5R530"/>
<proteinExistence type="predicted"/>
<evidence type="ECO:0000313" key="1">
    <source>
        <dbReference type="EMBL" id="CRZ03229.1"/>
    </source>
</evidence>
<accession>A0A0H5R530</accession>
<dbReference type="EMBL" id="HACM01002792">
    <property type="protein sequence ID" value="CRZ03234.1"/>
    <property type="molecule type" value="Transcribed_RNA"/>
</dbReference>